<feature type="compositionally biased region" description="Basic residues" evidence="3">
    <location>
        <begin position="376"/>
        <end position="394"/>
    </location>
</feature>
<keyword evidence="5" id="KW-0547">Nucleotide-binding</keyword>
<keyword evidence="5" id="KW-0067">ATP-binding</keyword>
<feature type="compositionally biased region" description="Basic residues" evidence="3">
    <location>
        <begin position="214"/>
        <end position="227"/>
    </location>
</feature>
<accession>A0A975T2Q8</accession>
<dbReference type="InterPro" id="IPR017871">
    <property type="entry name" value="ABC_transporter-like_CS"/>
</dbReference>
<dbReference type="EMBL" id="CP077062">
    <property type="protein sequence ID" value="QWZ10603.1"/>
    <property type="molecule type" value="Genomic_DNA"/>
</dbReference>
<feature type="compositionally biased region" description="Low complexity" evidence="3">
    <location>
        <begin position="202"/>
        <end position="213"/>
    </location>
</feature>
<feature type="compositionally biased region" description="Low complexity" evidence="3">
    <location>
        <begin position="173"/>
        <end position="192"/>
    </location>
</feature>
<comment type="similarity">
    <text evidence="1">Belongs to the ABC transporter superfamily.</text>
</comment>
<feature type="compositionally biased region" description="Basic residues" evidence="3">
    <location>
        <begin position="79"/>
        <end position="109"/>
    </location>
</feature>
<dbReference type="PANTHER" id="PTHR43335">
    <property type="entry name" value="ABC TRANSPORTER, ATP-BINDING PROTEIN"/>
    <property type="match status" value="1"/>
</dbReference>
<evidence type="ECO:0000259" key="4">
    <source>
        <dbReference type="PROSITE" id="PS50893"/>
    </source>
</evidence>
<feature type="compositionally biased region" description="Low complexity" evidence="3">
    <location>
        <begin position="290"/>
        <end position="300"/>
    </location>
</feature>
<dbReference type="AlphaFoldDB" id="A0A975T2Q8"/>
<organism evidence="5 6">
    <name type="scientific">Nocardioides panacis</name>
    <dbReference type="NCBI Taxonomy" id="2849501"/>
    <lineage>
        <taxon>Bacteria</taxon>
        <taxon>Bacillati</taxon>
        <taxon>Actinomycetota</taxon>
        <taxon>Actinomycetes</taxon>
        <taxon>Propionibacteriales</taxon>
        <taxon>Nocardioidaceae</taxon>
        <taxon>Nocardioides</taxon>
    </lineage>
</organism>
<dbReference type="PROSITE" id="PS50893">
    <property type="entry name" value="ABC_TRANSPORTER_2"/>
    <property type="match status" value="1"/>
</dbReference>
<feature type="compositionally biased region" description="Basic residues" evidence="3">
    <location>
        <begin position="301"/>
        <end position="316"/>
    </location>
</feature>
<dbReference type="InterPro" id="IPR003593">
    <property type="entry name" value="AAA+_ATPase"/>
</dbReference>
<gene>
    <name evidence="5" type="ORF">KRR39_15190</name>
</gene>
<dbReference type="PROSITE" id="PS00211">
    <property type="entry name" value="ABC_TRANSPORTER_1"/>
    <property type="match status" value="1"/>
</dbReference>
<dbReference type="GO" id="GO:0005524">
    <property type="term" value="F:ATP binding"/>
    <property type="evidence" value="ECO:0007669"/>
    <property type="project" value="UniProtKB-KW"/>
</dbReference>
<feature type="region of interest" description="Disordered" evidence="3">
    <location>
        <begin position="36"/>
        <end position="407"/>
    </location>
</feature>
<evidence type="ECO:0000256" key="2">
    <source>
        <dbReference type="ARBA" id="ARBA00022448"/>
    </source>
</evidence>
<feature type="domain" description="ABC transporter" evidence="4">
    <location>
        <begin position="412"/>
        <end position="641"/>
    </location>
</feature>
<protein>
    <submittedName>
        <fullName evidence="5">ATP-binding cassette domain-containing protein</fullName>
    </submittedName>
</protein>
<dbReference type="KEGG" id="nps:KRR39_15190"/>
<name>A0A975T2Q8_9ACTN</name>
<dbReference type="GO" id="GO:0016887">
    <property type="term" value="F:ATP hydrolysis activity"/>
    <property type="evidence" value="ECO:0007669"/>
    <property type="project" value="InterPro"/>
</dbReference>
<proteinExistence type="inferred from homology"/>
<dbReference type="PANTHER" id="PTHR43335:SF4">
    <property type="entry name" value="ABC TRANSPORTER, ATP-BINDING PROTEIN"/>
    <property type="match status" value="1"/>
</dbReference>
<reference evidence="5" key="1">
    <citation type="submission" date="2021-06" db="EMBL/GenBank/DDBJ databases">
        <title>Complete genome sequence of Nocardioides sp. G188.</title>
        <authorList>
            <person name="Im W.-T."/>
        </authorList>
    </citation>
    <scope>NUCLEOTIDE SEQUENCE</scope>
    <source>
        <strain evidence="5">G188</strain>
    </source>
</reference>
<feature type="compositionally biased region" description="Low complexity" evidence="3">
    <location>
        <begin position="357"/>
        <end position="367"/>
    </location>
</feature>
<feature type="compositionally biased region" description="Low complexity" evidence="3">
    <location>
        <begin position="317"/>
        <end position="330"/>
    </location>
</feature>
<dbReference type="Proteomes" id="UP000683575">
    <property type="component" value="Chromosome"/>
</dbReference>
<dbReference type="InterPro" id="IPR003439">
    <property type="entry name" value="ABC_transporter-like_ATP-bd"/>
</dbReference>
<keyword evidence="6" id="KW-1185">Reference proteome</keyword>
<evidence type="ECO:0000313" key="6">
    <source>
        <dbReference type="Proteomes" id="UP000683575"/>
    </source>
</evidence>
<evidence type="ECO:0000256" key="3">
    <source>
        <dbReference type="SAM" id="MobiDB-lite"/>
    </source>
</evidence>
<dbReference type="Pfam" id="PF00005">
    <property type="entry name" value="ABC_tran"/>
    <property type="match status" value="1"/>
</dbReference>
<evidence type="ECO:0000256" key="1">
    <source>
        <dbReference type="ARBA" id="ARBA00005417"/>
    </source>
</evidence>
<feature type="compositionally biased region" description="Basic residues" evidence="3">
    <location>
        <begin position="272"/>
        <end position="286"/>
    </location>
</feature>
<sequence>MAVRSSVCEGYNDGGAESLRSGRVARVATYGETHDRCATLGPRGRRRAAAGQHPVPGARAARARRRQQRGRAAAPHPGLPRRRLLRVRRVRRDRRPARERRAVRSHQAGRRHEQGAGLVARPVHLAGVDAADDRRDRPGARRGPHAALGLRVQERHAGARRRGPAADHRRPAAQRAGPPGAVRCAPRGAEPAAGPPDRRPGRAGAAAASGRPAGQHRSRRRVRRPGHRTAGAGADVRARGRDAVGHLPVPGPDGGQAVLRGAVVLPAGRRAPAQRRRRGPRGRRQPVRLPGAAEDPGRAAAAHRSRRAGARGRRGLRTGSHGAAGRPAVAPERRPGARGPAQGPRHPRAGRRGAGGRAAAAAAARQPRAQRERLAAGRHGHPQGAAGRRRRARRAPAGAELPVTPPDAAPVIRTQGLTKRYGPVLAVDGIDLDVRAGDVYGFLGANGSGKTTTVRMLLGLVLATSGEAEVLGEPMPRSAATVLPQVGTLVEGPAAYPHLSGRANLELFDAMGSSRRGRRDRVATVLDRVGLGVAGDRRVKGYSLGMRQRLGLAAALLRAPRLLVLDEPTNGLDPQGIREMRDLLLGLNAEGTTIFLSSHLLAEVEQMCTRVGVLDRGRLVVQEDLRALQAPTGRTVVVTPDGDRVVGLLDGRVELRDGDRLVVRADDPATLNRLLVDGGVRVHELGPERRGLEQVVLDATTDPSQVGVSS</sequence>
<keyword evidence="2" id="KW-0813">Transport</keyword>
<evidence type="ECO:0000313" key="5">
    <source>
        <dbReference type="EMBL" id="QWZ10603.1"/>
    </source>
</evidence>
<dbReference type="SMART" id="SM00382">
    <property type="entry name" value="AAA"/>
    <property type="match status" value="1"/>
</dbReference>